<comment type="similarity">
    <text evidence="1">Belongs to the zinc-containing alcohol dehydrogenase family.</text>
</comment>
<reference evidence="5 6" key="1">
    <citation type="submission" date="2024-07" db="EMBL/GenBank/DDBJ databases">
        <title>Draft sequence of the Neodothiora populina.</title>
        <authorList>
            <person name="Drown D.D."/>
            <person name="Schuette U.S."/>
            <person name="Buechlein A.B."/>
            <person name="Rusch D.R."/>
            <person name="Winton L.W."/>
            <person name="Adams G.A."/>
        </authorList>
    </citation>
    <scope>NUCLEOTIDE SEQUENCE [LARGE SCALE GENOMIC DNA]</scope>
    <source>
        <strain evidence="5 6">CPC 39397</strain>
    </source>
</reference>
<gene>
    <name evidence="5" type="ORF">AAFC00_003955</name>
</gene>
<evidence type="ECO:0000256" key="3">
    <source>
        <dbReference type="ARBA" id="ARBA00023002"/>
    </source>
</evidence>
<dbReference type="Gene3D" id="3.40.50.720">
    <property type="entry name" value="NAD(P)-binding Rossmann-like Domain"/>
    <property type="match status" value="1"/>
</dbReference>
<dbReference type="SUPFAM" id="SSF50129">
    <property type="entry name" value="GroES-like"/>
    <property type="match status" value="1"/>
</dbReference>
<dbReference type="Gene3D" id="3.90.180.10">
    <property type="entry name" value="Medium-chain alcohol dehydrogenases, catalytic domain"/>
    <property type="match status" value="1"/>
</dbReference>
<dbReference type="InterPro" id="IPR036291">
    <property type="entry name" value="NAD(P)-bd_dom_sf"/>
</dbReference>
<name>A0ABR3PI15_9PEZI</name>
<sequence length="340" mass="35530">MSQNTAAWQTASRAKTYETKEAPYPSPKEHEIVVKTAAVAINPVDWFIQQVGDDRFGFLQYPTILGSDVAGEVVQVGSAVTRFSPGDRVLGLAAFFNCGPTHGAFQSFVLLDDHLSAKMPESISYESACVVPLGTSTAACGLFQKGFLGLQHPKATKPTPSGKTVLIWSAATSVGSNAVQLAVAAGYEVFATTSPKNFEYVQGLGASKVFDYRSDTVVAEIIEAFQGKSSAGALACVGDGTVPCARVVDKVGGVKSVATVKQPSGDIPEGVEAKFIFGSSLRDDEVGPAVFVDFLPQALAEGSFICTPPAEVVGKGIGAIQDALEVQKKGVSAKKIVVTM</sequence>
<dbReference type="SMART" id="SM00829">
    <property type="entry name" value="PKS_ER"/>
    <property type="match status" value="1"/>
</dbReference>
<protein>
    <recommendedName>
        <fullName evidence="4">Enoyl reductase (ER) domain-containing protein</fullName>
    </recommendedName>
</protein>
<dbReference type="InterPro" id="IPR013149">
    <property type="entry name" value="ADH-like_C"/>
</dbReference>
<accession>A0ABR3PI15</accession>
<dbReference type="Pfam" id="PF00107">
    <property type="entry name" value="ADH_zinc_N"/>
    <property type="match status" value="1"/>
</dbReference>
<dbReference type="SUPFAM" id="SSF51735">
    <property type="entry name" value="NAD(P)-binding Rossmann-fold domains"/>
    <property type="match status" value="1"/>
</dbReference>
<dbReference type="InterPro" id="IPR047122">
    <property type="entry name" value="Trans-enoyl_RdTase-like"/>
</dbReference>
<dbReference type="GeneID" id="95977655"/>
<dbReference type="InterPro" id="IPR011032">
    <property type="entry name" value="GroES-like_sf"/>
</dbReference>
<proteinExistence type="inferred from homology"/>
<comment type="subunit">
    <text evidence="2">Monomer.</text>
</comment>
<keyword evidence="6" id="KW-1185">Reference proteome</keyword>
<evidence type="ECO:0000259" key="4">
    <source>
        <dbReference type="SMART" id="SM00829"/>
    </source>
</evidence>
<dbReference type="InterPro" id="IPR020843">
    <property type="entry name" value="ER"/>
</dbReference>
<dbReference type="CDD" id="cd08249">
    <property type="entry name" value="enoyl_reductase_like"/>
    <property type="match status" value="1"/>
</dbReference>
<dbReference type="EMBL" id="JBFMKM010000005">
    <property type="protein sequence ID" value="KAL1305791.1"/>
    <property type="molecule type" value="Genomic_DNA"/>
</dbReference>
<evidence type="ECO:0000313" key="6">
    <source>
        <dbReference type="Proteomes" id="UP001562354"/>
    </source>
</evidence>
<dbReference type="PANTHER" id="PTHR45348:SF2">
    <property type="entry name" value="ZINC-TYPE ALCOHOL DEHYDROGENASE-LIKE PROTEIN C2E1P3.01"/>
    <property type="match status" value="1"/>
</dbReference>
<evidence type="ECO:0000256" key="2">
    <source>
        <dbReference type="ARBA" id="ARBA00011245"/>
    </source>
</evidence>
<dbReference type="InterPro" id="IPR013154">
    <property type="entry name" value="ADH-like_N"/>
</dbReference>
<evidence type="ECO:0000256" key="1">
    <source>
        <dbReference type="ARBA" id="ARBA00008072"/>
    </source>
</evidence>
<comment type="caution">
    <text evidence="5">The sequence shown here is derived from an EMBL/GenBank/DDBJ whole genome shotgun (WGS) entry which is preliminary data.</text>
</comment>
<feature type="domain" description="Enoyl reductase (ER)" evidence="4">
    <location>
        <begin position="12"/>
        <end position="338"/>
    </location>
</feature>
<dbReference type="Proteomes" id="UP001562354">
    <property type="component" value="Unassembled WGS sequence"/>
</dbReference>
<organism evidence="5 6">
    <name type="scientific">Neodothiora populina</name>
    <dbReference type="NCBI Taxonomy" id="2781224"/>
    <lineage>
        <taxon>Eukaryota</taxon>
        <taxon>Fungi</taxon>
        <taxon>Dikarya</taxon>
        <taxon>Ascomycota</taxon>
        <taxon>Pezizomycotina</taxon>
        <taxon>Dothideomycetes</taxon>
        <taxon>Dothideomycetidae</taxon>
        <taxon>Dothideales</taxon>
        <taxon>Dothioraceae</taxon>
        <taxon>Neodothiora</taxon>
    </lineage>
</organism>
<dbReference type="RefSeq" id="XP_069202064.1">
    <property type="nucleotide sequence ID" value="XM_069343511.1"/>
</dbReference>
<dbReference type="Pfam" id="PF08240">
    <property type="entry name" value="ADH_N"/>
    <property type="match status" value="1"/>
</dbReference>
<keyword evidence="3" id="KW-0560">Oxidoreductase</keyword>
<dbReference type="PANTHER" id="PTHR45348">
    <property type="entry name" value="HYPOTHETICAL OXIDOREDUCTASE (EUROFUNG)"/>
    <property type="match status" value="1"/>
</dbReference>
<evidence type="ECO:0000313" key="5">
    <source>
        <dbReference type="EMBL" id="KAL1305791.1"/>
    </source>
</evidence>